<dbReference type="Pfam" id="PF13458">
    <property type="entry name" value="Peripla_BP_6"/>
    <property type="match status" value="1"/>
</dbReference>
<accession>A0A418X9X2</accession>
<feature type="signal peptide" evidence="3">
    <location>
        <begin position="1"/>
        <end position="26"/>
    </location>
</feature>
<evidence type="ECO:0000256" key="2">
    <source>
        <dbReference type="ARBA" id="ARBA00022729"/>
    </source>
</evidence>
<reference evidence="5 6" key="1">
    <citation type="submission" date="2018-09" db="EMBL/GenBank/DDBJ databases">
        <authorList>
            <person name="Zhu H."/>
        </authorList>
    </citation>
    <scope>NUCLEOTIDE SEQUENCE [LARGE SCALE GENOMIC DNA]</scope>
    <source>
        <strain evidence="5 6">K1S02-6</strain>
    </source>
</reference>
<proteinExistence type="inferred from homology"/>
<protein>
    <submittedName>
        <fullName evidence="5">Branched-chain amino acid ABC transporter substrate-binding protein</fullName>
    </submittedName>
</protein>
<keyword evidence="6" id="KW-1185">Reference proteome</keyword>
<dbReference type="RefSeq" id="WP_119956953.1">
    <property type="nucleotide sequence ID" value="NZ_QYUR01000008.1"/>
</dbReference>
<evidence type="ECO:0000313" key="5">
    <source>
        <dbReference type="EMBL" id="RJG09158.1"/>
    </source>
</evidence>
<dbReference type="PANTHER" id="PTHR47151:SF2">
    <property type="entry name" value="AMINO ACID BINDING PROTEIN"/>
    <property type="match status" value="1"/>
</dbReference>
<organism evidence="5 6">
    <name type="scientific">Pseudomonas cavernicola</name>
    <dbReference type="NCBI Taxonomy" id="2320866"/>
    <lineage>
        <taxon>Bacteria</taxon>
        <taxon>Pseudomonadati</taxon>
        <taxon>Pseudomonadota</taxon>
        <taxon>Gammaproteobacteria</taxon>
        <taxon>Pseudomonadales</taxon>
        <taxon>Pseudomonadaceae</taxon>
        <taxon>Pseudomonas</taxon>
    </lineage>
</organism>
<evidence type="ECO:0000256" key="3">
    <source>
        <dbReference type="SAM" id="SignalP"/>
    </source>
</evidence>
<comment type="caution">
    <text evidence="5">The sequence shown here is derived from an EMBL/GenBank/DDBJ whole genome shotgun (WGS) entry which is preliminary data.</text>
</comment>
<gene>
    <name evidence="5" type="ORF">D3879_25515</name>
</gene>
<dbReference type="InterPro" id="IPR028081">
    <property type="entry name" value="Leu-bd"/>
</dbReference>
<comment type="similarity">
    <text evidence="1">Belongs to the leucine-binding protein family.</text>
</comment>
<dbReference type="Proteomes" id="UP000284021">
    <property type="component" value="Unassembled WGS sequence"/>
</dbReference>
<feature type="chain" id="PRO_5019306986" evidence="3">
    <location>
        <begin position="27"/>
        <end position="375"/>
    </location>
</feature>
<feature type="domain" description="Leucine-binding protein" evidence="4">
    <location>
        <begin position="30"/>
        <end position="366"/>
    </location>
</feature>
<dbReference type="EMBL" id="QYUR01000008">
    <property type="protein sequence ID" value="RJG09158.1"/>
    <property type="molecule type" value="Genomic_DNA"/>
</dbReference>
<name>A0A418X9X2_9PSED</name>
<dbReference type="Gene3D" id="3.40.50.2300">
    <property type="match status" value="2"/>
</dbReference>
<dbReference type="SUPFAM" id="SSF53822">
    <property type="entry name" value="Periplasmic binding protein-like I"/>
    <property type="match status" value="1"/>
</dbReference>
<dbReference type="CDD" id="cd06342">
    <property type="entry name" value="PBP1_ABC_LIVBP-like"/>
    <property type="match status" value="1"/>
</dbReference>
<dbReference type="OrthoDB" id="9783240at2"/>
<keyword evidence="2 3" id="KW-0732">Signal</keyword>
<evidence type="ECO:0000259" key="4">
    <source>
        <dbReference type="Pfam" id="PF13458"/>
    </source>
</evidence>
<evidence type="ECO:0000313" key="6">
    <source>
        <dbReference type="Proteomes" id="UP000284021"/>
    </source>
</evidence>
<evidence type="ECO:0000256" key="1">
    <source>
        <dbReference type="ARBA" id="ARBA00010062"/>
    </source>
</evidence>
<dbReference type="AlphaFoldDB" id="A0A418X9X2"/>
<dbReference type="InterPro" id="IPR028082">
    <property type="entry name" value="Peripla_BP_I"/>
</dbReference>
<dbReference type="PANTHER" id="PTHR47151">
    <property type="entry name" value="LEU/ILE/VAL-BINDING ABC TRANSPORTER SUBUNIT"/>
    <property type="match status" value="1"/>
</dbReference>
<sequence>MKNKNQSVACLLALAIAASAVSVAQADQVVKIGLSSPLTGPQAVSGKDNENGVRMALDELNQKGVVVGGEKLQFELISEDDQGDPRVGVQIAQKLVDEGVVAVLGPYNSGVALPASAVYKRAGVPILSVASNPALTTQGFANVFRIGASDAQLGGTMANYAAKKLNAKTAAVIDDRTAYGQGLAEEFSKEAERQGIKIIAQEYTSSSATDFLAILGSIKIKKPDVIFLGGYAAQGAPLVKQMRQRQLPAKLLGGDSICTPDMGRLAGPDASVVYCAQGGIALDSMEKGRAFTKTYKERFNSDTQVYGVSFYDGMMLLAEAMVKADSTDSQDLLKQLPKTQYQGIAGEYRFDEKGDLTGAPSTVYTFENGQLKVVQ</sequence>